<dbReference type="InterPro" id="IPR008274">
    <property type="entry name" value="AldOxase/xan_DH_MoCoBD1"/>
</dbReference>
<evidence type="ECO:0000259" key="1">
    <source>
        <dbReference type="SMART" id="SM01008"/>
    </source>
</evidence>
<dbReference type="RefSeq" id="WP_085362405.1">
    <property type="nucleotide sequence ID" value="NZ_NAFD01000195.1"/>
</dbReference>
<dbReference type="EMBL" id="NAFI01000177">
    <property type="protein sequence ID" value="OSJ06974.1"/>
    <property type="molecule type" value="Genomic_DNA"/>
</dbReference>
<dbReference type="PANTHER" id="PTHR11908">
    <property type="entry name" value="XANTHINE DEHYDROGENASE"/>
    <property type="match status" value="1"/>
</dbReference>
<dbReference type="SMART" id="SM01008">
    <property type="entry name" value="Ald_Xan_dh_C"/>
    <property type="match status" value="1"/>
</dbReference>
<dbReference type="GO" id="GO:0005506">
    <property type="term" value="F:iron ion binding"/>
    <property type="evidence" value="ECO:0007669"/>
    <property type="project" value="InterPro"/>
</dbReference>
<dbReference type="OrthoDB" id="8428274at2"/>
<dbReference type="PANTHER" id="PTHR11908:SF153">
    <property type="entry name" value="DEHYDROGENASE"/>
    <property type="match status" value="1"/>
</dbReference>
<dbReference type="GO" id="GO:0016491">
    <property type="term" value="F:oxidoreductase activity"/>
    <property type="evidence" value="ECO:0007669"/>
    <property type="project" value="InterPro"/>
</dbReference>
<dbReference type="AlphaFoldDB" id="A0A1X3H4L6"/>
<evidence type="ECO:0000313" key="5">
    <source>
        <dbReference type="Proteomes" id="UP000193884"/>
    </source>
</evidence>
<reference evidence="4 5" key="1">
    <citation type="submission" date="2017-03" db="EMBL/GenBank/DDBJ databases">
        <title>Whole genome sequences of fourteen strains of Bradyrhizobium canariense and one strain of Bradyrhizobium japonicum isolated from Lupinus (Papilionoideae: Genisteae) species in Algeria.</title>
        <authorList>
            <person name="Crovadore J."/>
            <person name="Chekireb D."/>
            <person name="Brachmann A."/>
            <person name="Chablais R."/>
            <person name="Cochard B."/>
            <person name="Lefort F."/>
        </authorList>
    </citation>
    <scope>NUCLEOTIDE SEQUENCE [LARGE SCALE GENOMIC DNA]</scope>
    <source>
        <strain evidence="2 4">UBMA195</strain>
        <strain evidence="3 5">UBMAN05</strain>
    </source>
</reference>
<dbReference type="Gene3D" id="3.90.1170.50">
    <property type="entry name" value="Aldehyde oxidase/xanthine dehydrogenase, a/b hammerhead"/>
    <property type="match status" value="1"/>
</dbReference>
<dbReference type="Pfam" id="PF20256">
    <property type="entry name" value="MoCoBD_2"/>
    <property type="match status" value="1"/>
</dbReference>
<evidence type="ECO:0000313" key="3">
    <source>
        <dbReference type="EMBL" id="OSJ20215.1"/>
    </source>
</evidence>
<dbReference type="InterPro" id="IPR016208">
    <property type="entry name" value="Ald_Oxase/xanthine_DH-like"/>
</dbReference>
<feature type="domain" description="Aldehyde oxidase/xanthine dehydrogenase a/b hammerhead" evidence="1">
    <location>
        <begin position="19"/>
        <end position="134"/>
    </location>
</feature>
<name>A0A1X3H4L6_9BRAD</name>
<dbReference type="Gene3D" id="3.30.365.10">
    <property type="entry name" value="Aldehyde oxidase/xanthine dehydrogenase, molybdopterin binding domain"/>
    <property type="match status" value="4"/>
</dbReference>
<gene>
    <name evidence="3" type="ORF">BST63_37260</name>
    <name evidence="2" type="ORF">BSZ18_20570</name>
</gene>
<dbReference type="Proteomes" id="UP000193884">
    <property type="component" value="Unassembled WGS sequence"/>
</dbReference>
<evidence type="ECO:0000313" key="4">
    <source>
        <dbReference type="Proteomes" id="UP000193553"/>
    </source>
</evidence>
<dbReference type="SUPFAM" id="SSF54665">
    <property type="entry name" value="CO dehydrogenase molybdoprotein N-domain-like"/>
    <property type="match status" value="1"/>
</dbReference>
<sequence>MNAYVGTPTSRVDGRAKVTGAAKYAGEFPADKLLHGFVVEAIIPCGRIARLDASEALKVDGVLNVLTHANRPPLADKDEAWKDEVAPEGGSPFRPLYDDKIKFNGQPIALVVAEDWETAKFAATLVRVEYEQHGFATDLEGERSNAAEKNEPHKPRGDAAAALAGADVRHEADYVIPTEHHNPMELYATTAVWDSNGKLTIYDKTQGVQNVHKFLCSVFDKKPDDIRVVSPYVGGAFGSGLRPQYQVVLATLGALALKRSVRVVLTRQQMYGLGYRPMTIERVGLGARSDGTLDAVTHEAIAVTSRYEDFARNDTGWAEQLYKSPNSRFSHKLVHLDVSTPCDMRAPGAASGVCALECAMDELAVALKLDPIELRLKCYSDRDQSENLPYTSKQLRECYARGADAFGWSRRNPAPRSMRDGKDLIGWGMATGVWEALQMPVAVRIVLTSNGHAEVSCAASDIGTGTYTIVAQVAADALGLPIENISVRLADSRLPQAPVEGGSWMAASSAHAVLAAAEEVRKELLRLAGKMPGSPLAGAELADTVLTDGSIASASNNSRAVSIADAMRHGGVERIEKEKLNQFGEDKKHARNTHSAVFAEVKVDEELNVIRVTRVVSAVAAGRILNTKTGRSQIMGGVVWGIGMALHEETVMDHRFGRIMNANIAEYHIPVNADVHDIDVIFVDEPDAHINALGIKGLGEIGIVGVPAAIANAVYHATGKRIRRFPITLDKLLD</sequence>
<proteinExistence type="predicted"/>
<keyword evidence="5" id="KW-1185">Reference proteome</keyword>
<dbReference type="InterPro" id="IPR000674">
    <property type="entry name" value="Ald_Oxase/Xan_DH_a/b"/>
</dbReference>
<accession>A0A1X3H4L6</accession>
<dbReference type="InterPro" id="IPR046867">
    <property type="entry name" value="AldOxase/xan_DH_MoCoBD2"/>
</dbReference>
<dbReference type="EMBL" id="NAFK01000178">
    <property type="protein sequence ID" value="OSJ20215.1"/>
    <property type="molecule type" value="Genomic_DNA"/>
</dbReference>
<evidence type="ECO:0000313" key="2">
    <source>
        <dbReference type="EMBL" id="OSJ06974.1"/>
    </source>
</evidence>
<protein>
    <submittedName>
        <fullName evidence="2">Aldehyde oxidase</fullName>
    </submittedName>
</protein>
<comment type="caution">
    <text evidence="2">The sequence shown here is derived from an EMBL/GenBank/DDBJ whole genome shotgun (WGS) entry which is preliminary data.</text>
</comment>
<dbReference type="InterPro" id="IPR036856">
    <property type="entry name" value="Ald_Oxase/Xan_DH_a/b_sf"/>
</dbReference>
<dbReference type="Pfam" id="PF01315">
    <property type="entry name" value="Ald_Xan_dh_C"/>
    <property type="match status" value="1"/>
</dbReference>
<dbReference type="InterPro" id="IPR037165">
    <property type="entry name" value="AldOxase/xan_DH_Mopterin-bd_sf"/>
</dbReference>
<dbReference type="Pfam" id="PF02738">
    <property type="entry name" value="MoCoBD_1"/>
    <property type="match status" value="1"/>
</dbReference>
<organism evidence="2 4">
    <name type="scientific">Bradyrhizobium canariense</name>
    <dbReference type="NCBI Taxonomy" id="255045"/>
    <lineage>
        <taxon>Bacteria</taxon>
        <taxon>Pseudomonadati</taxon>
        <taxon>Pseudomonadota</taxon>
        <taxon>Alphaproteobacteria</taxon>
        <taxon>Hyphomicrobiales</taxon>
        <taxon>Nitrobacteraceae</taxon>
        <taxon>Bradyrhizobium</taxon>
    </lineage>
</organism>
<dbReference type="SUPFAM" id="SSF56003">
    <property type="entry name" value="Molybdenum cofactor-binding domain"/>
    <property type="match status" value="1"/>
</dbReference>
<dbReference type="Proteomes" id="UP000193553">
    <property type="component" value="Unassembled WGS sequence"/>
</dbReference>